<evidence type="ECO:0000259" key="2">
    <source>
        <dbReference type="Pfam" id="PF04195"/>
    </source>
</evidence>
<accession>A0ABU6QI62</accession>
<dbReference type="Proteomes" id="UP001341840">
    <property type="component" value="Unassembled WGS sequence"/>
</dbReference>
<evidence type="ECO:0000313" key="4">
    <source>
        <dbReference type="Proteomes" id="UP001341840"/>
    </source>
</evidence>
<feature type="region of interest" description="Disordered" evidence="1">
    <location>
        <begin position="94"/>
        <end position="120"/>
    </location>
</feature>
<feature type="domain" description="Transposase (putative) gypsy type" evidence="2">
    <location>
        <begin position="45"/>
        <end position="78"/>
    </location>
</feature>
<evidence type="ECO:0000313" key="3">
    <source>
        <dbReference type="EMBL" id="MED6111513.1"/>
    </source>
</evidence>
<name>A0ABU6QI62_9FABA</name>
<protein>
    <recommendedName>
        <fullName evidence="2">Transposase (putative) gypsy type domain-containing protein</fullName>
    </recommendedName>
</protein>
<gene>
    <name evidence="3" type="ORF">PIB30_052954</name>
</gene>
<proteinExistence type="predicted"/>
<dbReference type="InterPro" id="IPR007321">
    <property type="entry name" value="Transposase_28"/>
</dbReference>
<keyword evidence="4" id="KW-1185">Reference proteome</keyword>
<comment type="caution">
    <text evidence="3">The sequence shown here is derived from an EMBL/GenBank/DDBJ whole genome shotgun (WGS) entry which is preliminary data.</text>
</comment>
<dbReference type="EMBL" id="JASCZI010000389">
    <property type="protein sequence ID" value="MED6111513.1"/>
    <property type="molecule type" value="Genomic_DNA"/>
</dbReference>
<reference evidence="3 4" key="1">
    <citation type="journal article" date="2023" name="Plants (Basel)">
        <title>Bridging the Gap: Combining Genomics and Transcriptomics Approaches to Understand Stylosanthes scabra, an Orphan Legume from the Brazilian Caatinga.</title>
        <authorList>
            <person name="Ferreira-Neto J.R.C."/>
            <person name="da Silva M.D."/>
            <person name="Binneck E."/>
            <person name="de Melo N.F."/>
            <person name="da Silva R.H."/>
            <person name="de Melo A.L.T.M."/>
            <person name="Pandolfi V."/>
            <person name="Bustamante F.O."/>
            <person name="Brasileiro-Vidal A.C."/>
            <person name="Benko-Iseppon A.M."/>
        </authorList>
    </citation>
    <scope>NUCLEOTIDE SEQUENCE [LARGE SCALE GENOMIC DNA]</scope>
    <source>
        <tissue evidence="3">Leaves</tissue>
    </source>
</reference>
<organism evidence="3 4">
    <name type="scientific">Stylosanthes scabra</name>
    <dbReference type="NCBI Taxonomy" id="79078"/>
    <lineage>
        <taxon>Eukaryota</taxon>
        <taxon>Viridiplantae</taxon>
        <taxon>Streptophyta</taxon>
        <taxon>Embryophyta</taxon>
        <taxon>Tracheophyta</taxon>
        <taxon>Spermatophyta</taxon>
        <taxon>Magnoliopsida</taxon>
        <taxon>eudicotyledons</taxon>
        <taxon>Gunneridae</taxon>
        <taxon>Pentapetalae</taxon>
        <taxon>rosids</taxon>
        <taxon>fabids</taxon>
        <taxon>Fabales</taxon>
        <taxon>Fabaceae</taxon>
        <taxon>Papilionoideae</taxon>
        <taxon>50 kb inversion clade</taxon>
        <taxon>dalbergioids sensu lato</taxon>
        <taxon>Dalbergieae</taxon>
        <taxon>Pterocarpus clade</taxon>
        <taxon>Stylosanthes</taxon>
    </lineage>
</organism>
<sequence length="181" mass="20240">MEDSGTEGDYVLEAAGPSDRVPFQADEGGPNFLWVYQELFTRLRVRLPFSDFQRDVMTHCQVAVSQLHPNGWGFIHAFEKVLVKAAAAATSASAASPTLVQVPPTPTASETHWAKKQSSKRERAKVVDLERASGRGGRRRPRRMMCSTGCLGMIPPGSMMWIPSRWLFRRVLTIGRPWTRV</sequence>
<dbReference type="Pfam" id="PF04195">
    <property type="entry name" value="Transposase_28"/>
    <property type="match status" value="1"/>
</dbReference>
<evidence type="ECO:0000256" key="1">
    <source>
        <dbReference type="SAM" id="MobiDB-lite"/>
    </source>
</evidence>